<dbReference type="Proteomes" id="UP001529514">
    <property type="component" value="Chromosome"/>
</dbReference>
<sequence>MILEQVKEGKKEVVIPDYYFTRVVKSTDEYPSYKQPKMAMYYGVDAIIELPVKFDYSYSSLERMKHADINAELAEGVTLKSIYLYQEPFGGSQKIIYRISGDINGVFRSGSAMFSHVILKDKDGFVNKDTANEAVKIGDDWYTYSDAADIQFEEVKSINIGIYQVNPLKILSQNNIEF</sequence>
<reference evidence="1 2" key="1">
    <citation type="submission" date="2023-10" db="EMBL/GenBank/DDBJ databases">
        <title>Xenorhabdus taiwanensis sp. nov., a symbiotic bacterium associated with the entomopathogenic nematode Steinernema taiwanensis.</title>
        <authorList>
            <person name="Tseng C.T."/>
            <person name="Shu H.Y."/>
            <person name="Chen M.H."/>
            <person name="Fang Y.J."/>
            <person name="Wu T.L."/>
            <person name="Lin Y.C."/>
            <person name="Huang C.J."/>
        </authorList>
    </citation>
    <scope>NUCLEOTIDE SEQUENCE [LARGE SCALE GENOMIC DNA]</scope>
    <source>
        <strain evidence="1 2">TCT-1</strain>
    </source>
</reference>
<protein>
    <submittedName>
        <fullName evidence="1">Uncharacterized protein</fullName>
    </submittedName>
</protein>
<dbReference type="EMBL" id="AP028978">
    <property type="protein sequence ID" value="BET97707.1"/>
    <property type="molecule type" value="Genomic_DNA"/>
</dbReference>
<accession>A0ABM8JZ14</accession>
<organism evidence="1 2">
    <name type="scientific">Xenorhabdus taiwanensis</name>
    <dbReference type="NCBI Taxonomy" id="3085177"/>
    <lineage>
        <taxon>Bacteria</taxon>
        <taxon>Pseudomonadati</taxon>
        <taxon>Pseudomonadota</taxon>
        <taxon>Gammaproteobacteria</taxon>
        <taxon>Enterobacterales</taxon>
        <taxon>Morganellaceae</taxon>
        <taxon>Xenorhabdus</taxon>
    </lineage>
</organism>
<proteinExistence type="predicted"/>
<evidence type="ECO:0000313" key="1">
    <source>
        <dbReference type="EMBL" id="BET97707.1"/>
    </source>
</evidence>
<name>A0ABM8JZ14_9GAMM</name>
<evidence type="ECO:0000313" key="2">
    <source>
        <dbReference type="Proteomes" id="UP001529514"/>
    </source>
</evidence>
<gene>
    <name evidence="1" type="ORF">TCT1_26280</name>
</gene>
<keyword evidence="2" id="KW-1185">Reference proteome</keyword>